<evidence type="ECO:0000313" key="3">
    <source>
        <dbReference type="Proteomes" id="UP000078516"/>
    </source>
</evidence>
<dbReference type="Pfam" id="PF03432">
    <property type="entry name" value="Relaxase"/>
    <property type="match status" value="1"/>
</dbReference>
<keyword evidence="3" id="KW-1185">Reference proteome</keyword>
<accession>A0A179EPE0</accession>
<dbReference type="AlphaFoldDB" id="A0A179EPE0"/>
<sequence length="445" mass="52455">MGSIIKIASKSRSIHNTISYMLNKQEDSELVTGIGVSNDLNAIEDFKRTNEIFGDKGKIKLWHFTQSFDPLEDISAEKAHELGVKWAEKMFPNQSILVVTHTDKGHVHNHFGISPNDQRTGKKMDIRKNDIRVLQASNDNILIDNGISPIDMYKYNHLVADRENWKEREFRTENKISNREQIKLAVSEVAQYAKNYDDFHAELKKKHSIETYRFAKNQRIGYKLLDSEGGLILKIGGKRLGQNYDMNYLDDLFTENKKAEQIQSEEVLTEIAIRHLGKSLNGRADSRINWQERAQRFELDNENIPFLRSSKDYEEFYDKYKFEIEDRIEILLDVFGENKDQFFGFAVEEEPLKYKKKCVDLVYKKVVYDISESLSTDYDQFNVHDTKPALEHNFKKRYIQETKRVLYLFNRAIDDGTIEKARREYEETARKIDYQKRQNQYDMDF</sequence>
<dbReference type="InterPro" id="IPR005094">
    <property type="entry name" value="Endonuclease_MobA/VirD2"/>
</dbReference>
<dbReference type="Proteomes" id="UP000078516">
    <property type="component" value="Unassembled WGS sequence"/>
</dbReference>
<protein>
    <submittedName>
        <fullName evidence="2">Relaxase</fullName>
    </submittedName>
</protein>
<comment type="caution">
    <text evidence="2">The sequence shown here is derived from an EMBL/GenBank/DDBJ whole genome shotgun (WGS) entry which is preliminary data.</text>
</comment>
<proteinExistence type="predicted"/>
<reference evidence="2 3" key="1">
    <citation type="submission" date="2016-04" db="EMBL/GenBank/DDBJ databases">
        <title>Draft genome of an Enterococcus thailandicus strain isolated from bovine feces.</title>
        <authorList>
            <person name="Beukers A.G."/>
            <person name="Zaheer R."/>
            <person name="Goji N."/>
            <person name="Cook S.R."/>
            <person name="Amoako K."/>
            <person name="Chaves A.V."/>
            <person name="Ward M.P."/>
            <person name="Mcallister T.A."/>
        </authorList>
    </citation>
    <scope>NUCLEOTIDE SEQUENCE [LARGE SCALE GENOMIC DNA]</scope>
    <source>
        <strain evidence="2 3">F0711D 46</strain>
    </source>
</reference>
<evidence type="ECO:0000313" key="2">
    <source>
        <dbReference type="EMBL" id="OAQ55108.1"/>
    </source>
</evidence>
<dbReference type="EMBL" id="LWMN01000015">
    <property type="protein sequence ID" value="OAQ55108.1"/>
    <property type="molecule type" value="Genomic_DNA"/>
</dbReference>
<gene>
    <name evidence="2" type="ORF">A6E74_09585</name>
</gene>
<evidence type="ECO:0000259" key="1">
    <source>
        <dbReference type="Pfam" id="PF03432"/>
    </source>
</evidence>
<feature type="domain" description="MobA/VirD2-like nuclease" evidence="1">
    <location>
        <begin position="20"/>
        <end position="146"/>
    </location>
</feature>
<organism evidence="2 3">
    <name type="scientific">Enterococcus thailandicus</name>
    <dbReference type="NCBI Taxonomy" id="417368"/>
    <lineage>
        <taxon>Bacteria</taxon>
        <taxon>Bacillati</taxon>
        <taxon>Bacillota</taxon>
        <taxon>Bacilli</taxon>
        <taxon>Lactobacillales</taxon>
        <taxon>Enterococcaceae</taxon>
        <taxon>Enterococcus</taxon>
    </lineage>
</organism>
<name>A0A179EPE0_ENTTH</name>